<keyword evidence="3 6" id="KW-0812">Transmembrane</keyword>
<evidence type="ECO:0000256" key="6">
    <source>
        <dbReference type="RuleBase" id="RU363053"/>
    </source>
</evidence>
<evidence type="ECO:0000256" key="2">
    <source>
        <dbReference type="ARBA" id="ARBA00006824"/>
    </source>
</evidence>
<name>A0A445F4N3_GLYSO</name>
<dbReference type="PANTHER" id="PTHR11266:SF18">
    <property type="entry name" value="OS12G0508100 PROTEIN"/>
    <property type="match status" value="1"/>
</dbReference>
<protein>
    <submittedName>
        <fullName evidence="7">PXMP2/4 family protein 4</fullName>
    </submittedName>
</protein>
<dbReference type="Proteomes" id="UP000289340">
    <property type="component" value="Chromosome 20"/>
</dbReference>
<feature type="transmembrane region" description="Helical" evidence="6">
    <location>
        <begin position="228"/>
        <end position="246"/>
    </location>
</feature>
<dbReference type="AlphaFoldDB" id="A0A445F4N3"/>
<dbReference type="Gramene" id="XM_028364106.1">
    <property type="protein sequence ID" value="XP_028219907.1"/>
    <property type="gene ID" value="LOC114401567"/>
</dbReference>
<organism evidence="7 8">
    <name type="scientific">Glycine soja</name>
    <name type="common">Wild soybean</name>
    <dbReference type="NCBI Taxonomy" id="3848"/>
    <lineage>
        <taxon>Eukaryota</taxon>
        <taxon>Viridiplantae</taxon>
        <taxon>Streptophyta</taxon>
        <taxon>Embryophyta</taxon>
        <taxon>Tracheophyta</taxon>
        <taxon>Spermatophyta</taxon>
        <taxon>Magnoliopsida</taxon>
        <taxon>eudicotyledons</taxon>
        <taxon>Gunneridae</taxon>
        <taxon>Pentapetalae</taxon>
        <taxon>rosids</taxon>
        <taxon>fabids</taxon>
        <taxon>Fabales</taxon>
        <taxon>Fabaceae</taxon>
        <taxon>Papilionoideae</taxon>
        <taxon>50 kb inversion clade</taxon>
        <taxon>NPAAA clade</taxon>
        <taxon>indigoferoid/millettioid clade</taxon>
        <taxon>Phaseoleae</taxon>
        <taxon>Glycine</taxon>
        <taxon>Glycine subgen. Soja</taxon>
    </lineage>
</organism>
<evidence type="ECO:0000256" key="1">
    <source>
        <dbReference type="ARBA" id="ARBA00004141"/>
    </source>
</evidence>
<feature type="transmembrane region" description="Helical" evidence="6">
    <location>
        <begin position="126"/>
        <end position="145"/>
    </location>
</feature>
<feature type="transmembrane region" description="Helical" evidence="6">
    <location>
        <begin position="166"/>
        <end position="183"/>
    </location>
</feature>
<comment type="caution">
    <text evidence="7">The sequence shown here is derived from an EMBL/GenBank/DDBJ whole genome shotgun (WGS) entry which is preliminary data.</text>
</comment>
<dbReference type="GO" id="GO:0005737">
    <property type="term" value="C:cytoplasm"/>
    <property type="evidence" value="ECO:0007669"/>
    <property type="project" value="TreeGrafter"/>
</dbReference>
<proteinExistence type="inferred from homology"/>
<dbReference type="InterPro" id="IPR007248">
    <property type="entry name" value="Mpv17_PMP22"/>
</dbReference>
<keyword evidence="5 6" id="KW-0472">Membrane</keyword>
<evidence type="ECO:0000256" key="4">
    <source>
        <dbReference type="ARBA" id="ARBA00022989"/>
    </source>
</evidence>
<sequence>MSSAFLMNPAMIQRQLILVNRAIHPIKTPSFLSNKIHSRPSFHFLMRKPGQYGISSSFSSSSSSSSTATSISKVGFVSWYLGMIKSWPILTKSVTSSLIYIAADLSSQTIVRESSEPFDFVRTSRMAGYGIVILGPSLHFWFNFVSKLFPRRDLFSTLKKMVMGQTLYGPAMTVIFFSLNAHLQGETGSEIAARLKRDLLPTMLSGIMYWPICDFITFRFIPVHLQPLVSNSFSYLWTVYITYMASLEKAT</sequence>
<keyword evidence="8" id="KW-1185">Reference proteome</keyword>
<evidence type="ECO:0000313" key="7">
    <source>
        <dbReference type="EMBL" id="RZB43727.1"/>
    </source>
</evidence>
<feature type="transmembrane region" description="Helical" evidence="6">
    <location>
        <begin position="203"/>
        <end position="221"/>
    </location>
</feature>
<dbReference type="GO" id="GO:0016020">
    <property type="term" value="C:membrane"/>
    <property type="evidence" value="ECO:0007669"/>
    <property type="project" value="UniProtKB-SubCell"/>
</dbReference>
<accession>A0A445F4N3</accession>
<comment type="similarity">
    <text evidence="2 6">Belongs to the peroxisomal membrane protein PXMP2/4 family.</text>
</comment>
<evidence type="ECO:0000313" key="8">
    <source>
        <dbReference type="Proteomes" id="UP000289340"/>
    </source>
</evidence>
<dbReference type="Pfam" id="PF04117">
    <property type="entry name" value="Mpv17_PMP22"/>
    <property type="match status" value="1"/>
</dbReference>
<dbReference type="PANTHER" id="PTHR11266">
    <property type="entry name" value="PEROXISOMAL MEMBRANE PROTEIN 2, PXMP2 MPV17"/>
    <property type="match status" value="1"/>
</dbReference>
<gene>
    <name evidence="7" type="ORF">D0Y65_053991</name>
</gene>
<evidence type="ECO:0000256" key="3">
    <source>
        <dbReference type="ARBA" id="ARBA00022692"/>
    </source>
</evidence>
<dbReference type="EMBL" id="QZWG01000020">
    <property type="protein sequence ID" value="RZB43727.1"/>
    <property type="molecule type" value="Genomic_DNA"/>
</dbReference>
<keyword evidence="4 6" id="KW-1133">Transmembrane helix</keyword>
<evidence type="ECO:0000256" key="5">
    <source>
        <dbReference type="ARBA" id="ARBA00023136"/>
    </source>
</evidence>
<comment type="subcellular location">
    <subcellularLocation>
        <location evidence="1">Membrane</location>
        <topology evidence="1">Multi-pass membrane protein</topology>
    </subcellularLocation>
</comment>
<reference evidence="7 8" key="1">
    <citation type="submission" date="2018-09" db="EMBL/GenBank/DDBJ databases">
        <title>A high-quality reference genome of wild soybean provides a powerful tool to mine soybean genomes.</title>
        <authorList>
            <person name="Xie M."/>
            <person name="Chung C.Y.L."/>
            <person name="Li M.-W."/>
            <person name="Wong F.-L."/>
            <person name="Chan T.-F."/>
            <person name="Lam H.-M."/>
        </authorList>
    </citation>
    <scope>NUCLEOTIDE SEQUENCE [LARGE SCALE GENOMIC DNA]</scope>
    <source>
        <strain evidence="8">cv. W05</strain>
        <tissue evidence="7">Hypocotyl of etiolated seedlings</tissue>
    </source>
</reference>